<feature type="region of interest" description="Disordered" evidence="1">
    <location>
        <begin position="55"/>
        <end position="74"/>
    </location>
</feature>
<proteinExistence type="predicted"/>
<dbReference type="AlphaFoldDB" id="A0A2P2N6F9"/>
<name>A0A2P2N6F9_RHIMU</name>
<sequence>MSLYKQVSSDSGFYSSHLTSDSIQQHTSFLVPKKQQANTKLTSTSHCTTSSLIRESRQFGSNIPKRKSSISTRF</sequence>
<evidence type="ECO:0000256" key="1">
    <source>
        <dbReference type="SAM" id="MobiDB-lite"/>
    </source>
</evidence>
<organism evidence="2">
    <name type="scientific">Rhizophora mucronata</name>
    <name type="common">Asiatic mangrove</name>
    <dbReference type="NCBI Taxonomy" id="61149"/>
    <lineage>
        <taxon>Eukaryota</taxon>
        <taxon>Viridiplantae</taxon>
        <taxon>Streptophyta</taxon>
        <taxon>Embryophyta</taxon>
        <taxon>Tracheophyta</taxon>
        <taxon>Spermatophyta</taxon>
        <taxon>Magnoliopsida</taxon>
        <taxon>eudicotyledons</taxon>
        <taxon>Gunneridae</taxon>
        <taxon>Pentapetalae</taxon>
        <taxon>rosids</taxon>
        <taxon>fabids</taxon>
        <taxon>Malpighiales</taxon>
        <taxon>Rhizophoraceae</taxon>
        <taxon>Rhizophora</taxon>
    </lineage>
</organism>
<dbReference type="EMBL" id="GGEC01057558">
    <property type="protein sequence ID" value="MBX38042.1"/>
    <property type="molecule type" value="Transcribed_RNA"/>
</dbReference>
<accession>A0A2P2N6F9</accession>
<protein>
    <submittedName>
        <fullName evidence="2">Uncharacterized protein</fullName>
    </submittedName>
</protein>
<evidence type="ECO:0000313" key="2">
    <source>
        <dbReference type="EMBL" id="MBX38042.1"/>
    </source>
</evidence>
<reference evidence="2" key="1">
    <citation type="submission" date="2018-02" db="EMBL/GenBank/DDBJ databases">
        <title>Rhizophora mucronata_Transcriptome.</title>
        <authorList>
            <person name="Meera S.P."/>
            <person name="Sreeshan A."/>
            <person name="Augustine A."/>
        </authorList>
    </citation>
    <scope>NUCLEOTIDE SEQUENCE</scope>
    <source>
        <tissue evidence="2">Leaf</tissue>
    </source>
</reference>